<evidence type="ECO:0000259" key="8">
    <source>
        <dbReference type="PROSITE" id="PS50090"/>
    </source>
</evidence>
<dbReference type="InterPro" id="IPR009057">
    <property type="entry name" value="Homeodomain-like_sf"/>
</dbReference>
<evidence type="ECO:0000256" key="1">
    <source>
        <dbReference type="ARBA" id="ARBA00004123"/>
    </source>
</evidence>
<dbReference type="PANTHER" id="PTHR47994:SF5">
    <property type="entry name" value="F14D16.11-RELATED"/>
    <property type="match status" value="1"/>
</dbReference>
<evidence type="ECO:0000313" key="10">
    <source>
        <dbReference type="EMBL" id="KAK9194736.1"/>
    </source>
</evidence>
<dbReference type="AlphaFoldDB" id="A0AAP0M3T5"/>
<feature type="compositionally biased region" description="Polar residues" evidence="7">
    <location>
        <begin position="291"/>
        <end position="310"/>
    </location>
</feature>
<protein>
    <submittedName>
        <fullName evidence="10">Uncharacterized protein</fullName>
    </submittedName>
</protein>
<dbReference type="InterPro" id="IPR031421">
    <property type="entry name" value="DUF4666"/>
</dbReference>
<evidence type="ECO:0000256" key="2">
    <source>
        <dbReference type="ARBA" id="ARBA00022737"/>
    </source>
</evidence>
<dbReference type="GO" id="GO:0005634">
    <property type="term" value="C:nucleus"/>
    <property type="evidence" value="ECO:0007669"/>
    <property type="project" value="UniProtKB-SubCell"/>
</dbReference>
<dbReference type="PROSITE" id="PS51294">
    <property type="entry name" value="HTH_MYB"/>
    <property type="match status" value="1"/>
</dbReference>
<reference evidence="10 11" key="1">
    <citation type="submission" date="2024-05" db="EMBL/GenBank/DDBJ databases">
        <title>Haplotype-resolved chromosome-level genome assembly of Huyou (Citrus changshanensis).</title>
        <authorList>
            <person name="Miao C."/>
            <person name="Chen W."/>
            <person name="Wu Y."/>
            <person name="Wang L."/>
            <person name="Zhao S."/>
            <person name="Grierson D."/>
            <person name="Xu C."/>
            <person name="Chen K."/>
        </authorList>
    </citation>
    <scope>NUCLEOTIDE SEQUENCE [LARGE SCALE GENOMIC DNA]</scope>
    <source>
        <strain evidence="10">01-14</strain>
        <tissue evidence="10">Leaf</tissue>
    </source>
</reference>
<dbReference type="CDD" id="cd00167">
    <property type="entry name" value="SANT"/>
    <property type="match status" value="1"/>
</dbReference>
<dbReference type="Pfam" id="PF00249">
    <property type="entry name" value="Myb_DNA-binding"/>
    <property type="match status" value="1"/>
</dbReference>
<keyword evidence="3" id="KW-0805">Transcription regulation</keyword>
<comment type="subcellular location">
    <subcellularLocation>
        <location evidence="1">Nucleus</location>
    </subcellularLocation>
</comment>
<name>A0AAP0M3T5_9ROSI</name>
<accession>A0AAP0M3T5</accession>
<dbReference type="InterPro" id="IPR017930">
    <property type="entry name" value="Myb_dom"/>
</dbReference>
<evidence type="ECO:0000256" key="6">
    <source>
        <dbReference type="ARBA" id="ARBA00023242"/>
    </source>
</evidence>
<dbReference type="Proteomes" id="UP001428341">
    <property type="component" value="Unassembled WGS sequence"/>
</dbReference>
<proteinExistence type="predicted"/>
<dbReference type="Pfam" id="PF15697">
    <property type="entry name" value="DUF4666"/>
    <property type="match status" value="1"/>
</dbReference>
<dbReference type="SMART" id="SM00717">
    <property type="entry name" value="SANT"/>
    <property type="match status" value="1"/>
</dbReference>
<dbReference type="FunFam" id="1.10.10.60:FF:000015">
    <property type="entry name" value="Transcription factor RAX3"/>
    <property type="match status" value="1"/>
</dbReference>
<feature type="domain" description="Myb-like" evidence="8">
    <location>
        <begin position="9"/>
        <end position="61"/>
    </location>
</feature>
<dbReference type="InterPro" id="IPR001005">
    <property type="entry name" value="SANT/Myb"/>
</dbReference>
<evidence type="ECO:0000256" key="5">
    <source>
        <dbReference type="ARBA" id="ARBA00023163"/>
    </source>
</evidence>
<dbReference type="Gene3D" id="1.10.10.60">
    <property type="entry name" value="Homeodomain-like"/>
    <property type="match status" value="1"/>
</dbReference>
<dbReference type="GO" id="GO:0003677">
    <property type="term" value="F:DNA binding"/>
    <property type="evidence" value="ECO:0007669"/>
    <property type="project" value="UniProtKB-KW"/>
</dbReference>
<comment type="caution">
    <text evidence="10">The sequence shown here is derived from an EMBL/GenBank/DDBJ whole genome shotgun (WGS) entry which is preliminary data.</text>
</comment>
<keyword evidence="5" id="KW-0804">Transcription</keyword>
<evidence type="ECO:0000313" key="11">
    <source>
        <dbReference type="Proteomes" id="UP001428341"/>
    </source>
</evidence>
<keyword evidence="6" id="KW-0539">Nucleus</keyword>
<evidence type="ECO:0000256" key="7">
    <source>
        <dbReference type="SAM" id="MobiDB-lite"/>
    </source>
</evidence>
<organism evidence="10 11">
    <name type="scientific">Citrus x changshan-huyou</name>
    <dbReference type="NCBI Taxonomy" id="2935761"/>
    <lineage>
        <taxon>Eukaryota</taxon>
        <taxon>Viridiplantae</taxon>
        <taxon>Streptophyta</taxon>
        <taxon>Embryophyta</taxon>
        <taxon>Tracheophyta</taxon>
        <taxon>Spermatophyta</taxon>
        <taxon>Magnoliopsida</taxon>
        <taxon>eudicotyledons</taxon>
        <taxon>Gunneridae</taxon>
        <taxon>Pentapetalae</taxon>
        <taxon>rosids</taxon>
        <taxon>malvids</taxon>
        <taxon>Sapindales</taxon>
        <taxon>Rutaceae</taxon>
        <taxon>Aurantioideae</taxon>
        <taxon>Citrus</taxon>
    </lineage>
</organism>
<keyword evidence="11" id="KW-1185">Reference proteome</keyword>
<dbReference type="PANTHER" id="PTHR47994">
    <property type="entry name" value="F14D16.11-RELATED"/>
    <property type="match status" value="1"/>
</dbReference>
<keyword evidence="4" id="KW-0238">DNA-binding</keyword>
<keyword evidence="2" id="KW-0677">Repeat</keyword>
<evidence type="ECO:0000259" key="9">
    <source>
        <dbReference type="PROSITE" id="PS51294"/>
    </source>
</evidence>
<feature type="domain" description="HTH myb-type" evidence="9">
    <location>
        <begin position="9"/>
        <end position="65"/>
    </location>
</feature>
<feature type="region of interest" description="Disordered" evidence="7">
    <location>
        <begin position="269"/>
        <end position="322"/>
    </location>
</feature>
<dbReference type="PROSITE" id="PS50090">
    <property type="entry name" value="MYB_LIKE"/>
    <property type="match status" value="1"/>
</dbReference>
<gene>
    <name evidence="10" type="ORF">WN944_005443</name>
</gene>
<evidence type="ECO:0000256" key="3">
    <source>
        <dbReference type="ARBA" id="ARBA00023015"/>
    </source>
</evidence>
<evidence type="ECO:0000256" key="4">
    <source>
        <dbReference type="ARBA" id="ARBA00023125"/>
    </source>
</evidence>
<dbReference type="SUPFAM" id="SSF46689">
    <property type="entry name" value="Homeodomain-like"/>
    <property type="match status" value="1"/>
</dbReference>
<sequence length="335" mass="36428">MGRPPCCDKSNVKRGLWTPEEDAKLLAHVANHGTGNWTLVPKKAGLNRCGKSCRLRWTNYLRPDLRHASFAPHEEEIIINLHKAIGSSGLSINTGNHFGKSVNNSLMSKPEPSLVLNGVQNTSYDNPLWDYMAQFHAPVQPHFLTEVASSCSSSSSGAVTQLNSPQSHAQITPSSPFNWSEFLACDTSLSVDLQQQQHLGPQRMLSSPNSTFTRNETFGCHFTSKNDHGSAGSNYTTSYANQRSAVSFRRQGSSGRIWDDLHLVDPKTGQPVAAENREDKKCAPNGDTGEENLQQNKVADSGSISLSPASKAQKEPERKSGGCGFSAIFGRCKGS</sequence>
<dbReference type="InterPro" id="IPR015495">
    <property type="entry name" value="Myb_TF_plants"/>
</dbReference>
<dbReference type="EMBL" id="JBCGBO010000006">
    <property type="protein sequence ID" value="KAK9194736.1"/>
    <property type="molecule type" value="Genomic_DNA"/>
</dbReference>